<accession>M4V5F3</accession>
<dbReference type="RefSeq" id="WP_015469052.1">
    <property type="nucleotide sequence ID" value="NC_020813.1"/>
</dbReference>
<sequence length="192" mass="22587">MKTLFTIVFLTLSQALASGWMDVRVLPHSVFTEDAQRNEVFALFKEKSGVSSAERYECRLSLKADSRQLEELGQYRQEGSWIRWVLQQEIYLQDREITNEMVLTPDLSSRCLAWGEEYYDDGYMHRDCLQYEGHIQTMKNTLRMIDTKKGVEAYLTCEKWRSAKAFDNLDQFFHLVRKAEGNFPLFLKAELD</sequence>
<evidence type="ECO:0000313" key="2">
    <source>
        <dbReference type="EMBL" id="AGH94562.1"/>
    </source>
</evidence>
<dbReference type="AlphaFoldDB" id="M4V5F3"/>
<name>M4V5F3_9BACT</name>
<dbReference type="Proteomes" id="UP000012040">
    <property type="component" value="Chromosome"/>
</dbReference>
<dbReference type="PATRIC" id="fig|1184267.3.peg.344"/>
<keyword evidence="1" id="KW-0732">Signal</keyword>
<evidence type="ECO:0000256" key="1">
    <source>
        <dbReference type="SAM" id="SignalP"/>
    </source>
</evidence>
<organism evidence="2 3">
    <name type="scientific">Pseudobdellovibrio exovorus JSS</name>
    <dbReference type="NCBI Taxonomy" id="1184267"/>
    <lineage>
        <taxon>Bacteria</taxon>
        <taxon>Pseudomonadati</taxon>
        <taxon>Bdellovibrionota</taxon>
        <taxon>Bdellovibrionia</taxon>
        <taxon>Bdellovibrionales</taxon>
        <taxon>Pseudobdellovibrionaceae</taxon>
        <taxon>Pseudobdellovibrio</taxon>
    </lineage>
</organism>
<proteinExistence type="predicted"/>
<dbReference type="EMBL" id="CP003537">
    <property type="protein sequence ID" value="AGH94562.1"/>
    <property type="molecule type" value="Genomic_DNA"/>
</dbReference>
<dbReference type="KEGG" id="bex:A11Q_342"/>
<dbReference type="HOGENOM" id="CLU_1412748_0_0_7"/>
<evidence type="ECO:0000313" key="3">
    <source>
        <dbReference type="Proteomes" id="UP000012040"/>
    </source>
</evidence>
<feature type="signal peptide" evidence="1">
    <location>
        <begin position="1"/>
        <end position="17"/>
    </location>
</feature>
<reference evidence="2 3" key="1">
    <citation type="journal article" date="2013" name="ISME J.">
        <title>By their genes ye shall know them: genomic signatures of predatory bacteria.</title>
        <authorList>
            <person name="Pasternak Z."/>
            <person name="Pietrokovski S."/>
            <person name="Rotem O."/>
            <person name="Gophna U."/>
            <person name="Lurie-Weinberger M.N."/>
            <person name="Jurkevitch E."/>
        </authorList>
    </citation>
    <scope>NUCLEOTIDE SEQUENCE [LARGE SCALE GENOMIC DNA]</scope>
    <source>
        <strain evidence="2 3">JSS</strain>
    </source>
</reference>
<feature type="chain" id="PRO_5004059885" evidence="1">
    <location>
        <begin position="18"/>
        <end position="192"/>
    </location>
</feature>
<keyword evidence="3" id="KW-1185">Reference proteome</keyword>
<gene>
    <name evidence="2" type="ORF">A11Q_342</name>
</gene>
<protein>
    <submittedName>
        <fullName evidence="2">Uncharacterized protein</fullName>
    </submittedName>
</protein>